<dbReference type="PANTHER" id="PTHR32196">
    <property type="entry name" value="ABC TRANSPORTER PERMEASE PROTEIN YPHD-RELATED-RELATED"/>
    <property type="match status" value="1"/>
</dbReference>
<evidence type="ECO:0000256" key="6">
    <source>
        <dbReference type="SAM" id="Phobius"/>
    </source>
</evidence>
<dbReference type="GO" id="GO:0022857">
    <property type="term" value="F:transmembrane transporter activity"/>
    <property type="evidence" value="ECO:0007669"/>
    <property type="project" value="InterPro"/>
</dbReference>
<evidence type="ECO:0000313" key="7">
    <source>
        <dbReference type="EMBL" id="RKI93257.1"/>
    </source>
</evidence>
<keyword evidence="8" id="KW-1185">Reference proteome</keyword>
<dbReference type="Proteomes" id="UP000280696">
    <property type="component" value="Unassembled WGS sequence"/>
</dbReference>
<dbReference type="RefSeq" id="WP_120467230.1">
    <property type="nucleotide sequence ID" value="NZ_RAYQ01000003.1"/>
</dbReference>
<accession>A0A3A9APD7</accession>
<evidence type="ECO:0000256" key="3">
    <source>
        <dbReference type="ARBA" id="ARBA00022692"/>
    </source>
</evidence>
<keyword evidence="5 6" id="KW-0472">Membrane</keyword>
<dbReference type="OrthoDB" id="9784538at2"/>
<keyword evidence="2" id="KW-1003">Cell membrane</keyword>
<organism evidence="7 8">
    <name type="scientific">Parablautia intestinalis</name>
    <dbReference type="NCBI Taxonomy" id="2320100"/>
    <lineage>
        <taxon>Bacteria</taxon>
        <taxon>Bacillati</taxon>
        <taxon>Bacillota</taxon>
        <taxon>Clostridia</taxon>
        <taxon>Lachnospirales</taxon>
        <taxon>Lachnospiraceae</taxon>
        <taxon>Parablautia</taxon>
    </lineage>
</organism>
<dbReference type="GO" id="GO:0005886">
    <property type="term" value="C:plasma membrane"/>
    <property type="evidence" value="ECO:0007669"/>
    <property type="project" value="UniProtKB-SubCell"/>
</dbReference>
<evidence type="ECO:0000256" key="2">
    <source>
        <dbReference type="ARBA" id="ARBA00022475"/>
    </source>
</evidence>
<evidence type="ECO:0000256" key="1">
    <source>
        <dbReference type="ARBA" id="ARBA00004651"/>
    </source>
</evidence>
<feature type="transmembrane region" description="Helical" evidence="6">
    <location>
        <begin position="242"/>
        <end position="261"/>
    </location>
</feature>
<comment type="caution">
    <text evidence="7">The sequence shown here is derived from an EMBL/GenBank/DDBJ whole genome shotgun (WGS) entry which is preliminary data.</text>
</comment>
<name>A0A3A9APD7_9FIRM</name>
<keyword evidence="3 6" id="KW-0812">Transmembrane</keyword>
<dbReference type="EMBL" id="RAYQ01000003">
    <property type="protein sequence ID" value="RKI93257.1"/>
    <property type="molecule type" value="Genomic_DNA"/>
</dbReference>
<feature type="transmembrane region" description="Helical" evidence="6">
    <location>
        <begin position="83"/>
        <end position="111"/>
    </location>
</feature>
<protein>
    <submittedName>
        <fullName evidence="7">ABC transporter permease</fullName>
    </submittedName>
</protein>
<dbReference type="InterPro" id="IPR001851">
    <property type="entry name" value="ABC_transp_permease"/>
</dbReference>
<feature type="transmembrane region" description="Helical" evidence="6">
    <location>
        <begin position="123"/>
        <end position="143"/>
    </location>
</feature>
<evidence type="ECO:0000256" key="4">
    <source>
        <dbReference type="ARBA" id="ARBA00022989"/>
    </source>
</evidence>
<evidence type="ECO:0000313" key="8">
    <source>
        <dbReference type="Proteomes" id="UP000280696"/>
    </source>
</evidence>
<keyword evidence="4 6" id="KW-1133">Transmembrane helix</keyword>
<evidence type="ECO:0000256" key="5">
    <source>
        <dbReference type="ARBA" id="ARBA00023136"/>
    </source>
</evidence>
<feature type="transmembrane region" description="Helical" evidence="6">
    <location>
        <begin position="268"/>
        <end position="288"/>
    </location>
</feature>
<feature type="transmembrane region" description="Helical" evidence="6">
    <location>
        <begin position="163"/>
        <end position="181"/>
    </location>
</feature>
<gene>
    <name evidence="7" type="ORF">D7V94_04630</name>
</gene>
<feature type="transmembrane region" description="Helical" evidence="6">
    <location>
        <begin position="212"/>
        <end position="230"/>
    </location>
</feature>
<comment type="subcellular location">
    <subcellularLocation>
        <location evidence="1">Cell membrane</location>
        <topology evidence="1">Multi-pass membrane protein</topology>
    </subcellularLocation>
</comment>
<feature type="transmembrane region" description="Helical" evidence="6">
    <location>
        <begin position="23"/>
        <end position="45"/>
    </location>
</feature>
<proteinExistence type="predicted"/>
<dbReference type="Pfam" id="PF02653">
    <property type="entry name" value="BPD_transp_2"/>
    <property type="match status" value="1"/>
</dbReference>
<dbReference type="AlphaFoldDB" id="A0A3A9APD7"/>
<reference evidence="7 8" key="1">
    <citation type="submission" date="2018-09" db="EMBL/GenBank/DDBJ databases">
        <title>Murine metabolic-syndrome-specific gut microbial biobank.</title>
        <authorList>
            <person name="Liu C."/>
        </authorList>
    </citation>
    <scope>NUCLEOTIDE SEQUENCE [LARGE SCALE GENOMIC DNA]</scope>
    <source>
        <strain evidence="7 8">0.1xD8-82</strain>
    </source>
</reference>
<sequence>MSEKIELKKKEELNWQRLILKGYPFLILAFILILFGILSKGALFAPRNIKNVLEASFPYLIGCIASLFIFAQGEQDFALSSNIALSAIAAAAISSFSTPLAILAALAVSIMVGCASGAMYAKFPIPVFFLTMCIGNVIAGFLGPLTNYQSVRTPVSFLDFDNAALKIALAVLFGIAAWVLYQKTTYGKYSKALGASSTVSEQSGINLGKYKFAAFVITGIAAGIIAFFSICKSGGASKATGTMFHFNVMVAMALGGATTGGPKVKFHCAVLGALIFNLLTQGMNLAMIDVGVQNLMKGVLFLAVMVLTDRLSKFDVD</sequence>
<feature type="transmembrane region" description="Helical" evidence="6">
    <location>
        <begin position="52"/>
        <end position="71"/>
    </location>
</feature>